<dbReference type="PANTHER" id="PTHR21596:SF21">
    <property type="entry name" value="OS05G0153200 PROTEIN"/>
    <property type="match status" value="1"/>
</dbReference>
<feature type="non-terminal residue" evidence="7">
    <location>
        <position position="1"/>
    </location>
</feature>
<dbReference type="InterPro" id="IPR038588">
    <property type="entry name" value="XS_domain_sf"/>
</dbReference>
<name>A0AAQ3UQM2_PASNO</name>
<dbReference type="Pfam" id="PF03469">
    <property type="entry name" value="XH"/>
    <property type="match status" value="1"/>
</dbReference>
<feature type="domain" description="Factor of DNA methylation 1-5/IDN2" evidence="5">
    <location>
        <begin position="582"/>
        <end position="711"/>
    </location>
</feature>
<keyword evidence="2" id="KW-0943">RNA-mediated gene silencing</keyword>
<dbReference type="AlphaFoldDB" id="A0AAQ3UQM2"/>
<evidence type="ECO:0000256" key="2">
    <source>
        <dbReference type="ARBA" id="ARBA00023158"/>
    </source>
</evidence>
<dbReference type="Pfam" id="PF03470">
    <property type="entry name" value="zf-XS"/>
    <property type="match status" value="1"/>
</dbReference>
<dbReference type="InterPro" id="IPR005380">
    <property type="entry name" value="XS_domain"/>
</dbReference>
<feature type="coiled-coil region" evidence="3">
    <location>
        <begin position="449"/>
        <end position="564"/>
    </location>
</feature>
<dbReference type="Pfam" id="PF03468">
    <property type="entry name" value="XS"/>
    <property type="match status" value="1"/>
</dbReference>
<organism evidence="7 8">
    <name type="scientific">Paspalum notatum var. saurae</name>
    <dbReference type="NCBI Taxonomy" id="547442"/>
    <lineage>
        <taxon>Eukaryota</taxon>
        <taxon>Viridiplantae</taxon>
        <taxon>Streptophyta</taxon>
        <taxon>Embryophyta</taxon>
        <taxon>Tracheophyta</taxon>
        <taxon>Spermatophyta</taxon>
        <taxon>Magnoliopsida</taxon>
        <taxon>Liliopsida</taxon>
        <taxon>Poales</taxon>
        <taxon>Poaceae</taxon>
        <taxon>PACMAD clade</taxon>
        <taxon>Panicoideae</taxon>
        <taxon>Andropogonodae</taxon>
        <taxon>Paspaleae</taxon>
        <taxon>Paspalinae</taxon>
        <taxon>Paspalum</taxon>
    </lineage>
</organism>
<evidence type="ECO:0000256" key="3">
    <source>
        <dbReference type="SAM" id="Coils"/>
    </source>
</evidence>
<keyword evidence="1 3" id="KW-0175">Coiled coil</keyword>
<dbReference type="Gene3D" id="3.30.70.2890">
    <property type="entry name" value="XS domain"/>
    <property type="match status" value="1"/>
</dbReference>
<reference evidence="7 8" key="1">
    <citation type="submission" date="2024-02" db="EMBL/GenBank/DDBJ databases">
        <title>High-quality chromosome-scale genome assembly of Pensacola bahiagrass (Paspalum notatum Flugge var. saurae).</title>
        <authorList>
            <person name="Vega J.M."/>
            <person name="Podio M."/>
            <person name="Orjuela J."/>
            <person name="Siena L.A."/>
            <person name="Pessino S.C."/>
            <person name="Combes M.C."/>
            <person name="Mariac C."/>
            <person name="Albertini E."/>
            <person name="Pupilli F."/>
            <person name="Ortiz J.P.A."/>
            <person name="Leblanc O."/>
        </authorList>
    </citation>
    <scope>NUCLEOTIDE SEQUENCE [LARGE SCALE GENOMIC DNA]</scope>
    <source>
        <strain evidence="7">R1</strain>
        <tissue evidence="7">Leaf</tissue>
    </source>
</reference>
<proteinExistence type="predicted"/>
<dbReference type="InterPro" id="IPR045177">
    <property type="entry name" value="FDM1-5/IDN2"/>
</dbReference>
<evidence type="ECO:0000259" key="6">
    <source>
        <dbReference type="Pfam" id="PF03470"/>
    </source>
</evidence>
<evidence type="ECO:0000256" key="1">
    <source>
        <dbReference type="ARBA" id="ARBA00023054"/>
    </source>
</evidence>
<keyword evidence="8" id="KW-1185">Reference proteome</keyword>
<feature type="domain" description="Zinc finger-XS" evidence="6">
    <location>
        <begin position="106"/>
        <end position="145"/>
    </location>
</feature>
<sequence length="716" mass="81832">RPLRLLLCFLDPFPSPRPLSCPLAAVNPRPGRAIVAEKRSRSAAVRPRSAAVCVPQASRLLPFPLPSVMDYTSDGDSEVEAYGSTTFELLVSGDLKVISDEGLCKCPFCSDEEEYSLHDLLQHALDLGVAPDRQAKEKADHRALAKYLKGKPVESPGSLLQPMLTDVQLPEHTGQAQQFVWPWMAILVNMPNEFFGKSANRLKEHYSSFKPVKVHPVYRKGRPTRDAVFEFGKDWNGFRNAREFESHFANKGYSKNCWKEMKCGGAEPVGWMARDDDYNSLGAIGELLKKNGDLKTFHDIMNEGTNKTEKLVVDLACKVKEKEMHLEKLESEYNKRSASLNIMIQEKEKLLQSYNQGIQKMRQLAQQNTHRIVEENHKLRSSIQGMMVELDARNKQIEELAGKTQDKKNLELEMQNLLIGITYFDSCSFENEIILLLDDLWNAMKTSHLRLAALEQEKADEEVQNLVDEQRRETKAILEEFVRLNTQLEMKQNLELEIKILSGKLQVMELRPGDVDLESRKKIDELKEELSGKIDELENVETYNQNLINREREFSYELREAREELINGLRGTTDCQTQIGIKKVGELDSNAFLAMCKRKFPADDAEAESIILCSKWQNEIKNPEWQPFKVVIVDGKPSEVLREDDQKLLELKEHGEEAYAAVTKALMELKDGIGSRRDPFHELWNYDEGQKAQMSEAVAHVVKLWKASKKKGKRRA</sequence>
<dbReference type="GO" id="GO:0080188">
    <property type="term" value="P:gene silencing by siRNA-directed DNA methylation"/>
    <property type="evidence" value="ECO:0007669"/>
    <property type="project" value="InterPro"/>
</dbReference>
<dbReference type="PANTHER" id="PTHR21596">
    <property type="entry name" value="RIBONUCLEASE P SUBUNIT P38"/>
    <property type="match status" value="1"/>
</dbReference>
<accession>A0AAQ3UQM2</accession>
<evidence type="ECO:0000313" key="8">
    <source>
        <dbReference type="Proteomes" id="UP001341281"/>
    </source>
</evidence>
<gene>
    <name evidence="7" type="ORF">U9M48_042074</name>
</gene>
<evidence type="ECO:0000259" key="5">
    <source>
        <dbReference type="Pfam" id="PF03469"/>
    </source>
</evidence>
<dbReference type="InterPro" id="IPR005379">
    <property type="entry name" value="FDM1-5/IDN2_XH"/>
</dbReference>
<protein>
    <submittedName>
        <fullName evidence="7">Uncharacterized protein</fullName>
    </submittedName>
</protein>
<evidence type="ECO:0000313" key="7">
    <source>
        <dbReference type="EMBL" id="WVZ96436.1"/>
    </source>
</evidence>
<dbReference type="Proteomes" id="UP001341281">
    <property type="component" value="Chromosome 10"/>
</dbReference>
<dbReference type="EMBL" id="CP144754">
    <property type="protein sequence ID" value="WVZ96436.1"/>
    <property type="molecule type" value="Genomic_DNA"/>
</dbReference>
<dbReference type="InterPro" id="IPR005381">
    <property type="entry name" value="Znf-XS_domain"/>
</dbReference>
<evidence type="ECO:0000259" key="4">
    <source>
        <dbReference type="Pfam" id="PF03468"/>
    </source>
</evidence>
<feature type="domain" description="XS" evidence="4">
    <location>
        <begin position="177"/>
        <end position="280"/>
    </location>
</feature>
<feature type="coiled-coil region" evidence="3">
    <location>
        <begin position="312"/>
        <end position="364"/>
    </location>
</feature>